<dbReference type="AlphaFoldDB" id="A0AAN6JP83"/>
<keyword evidence="2" id="KW-1185">Reference proteome</keyword>
<gene>
    <name evidence="1" type="ORF">OC842_005574</name>
</gene>
<feature type="non-terminal residue" evidence="1">
    <location>
        <position position="65"/>
    </location>
</feature>
<evidence type="ECO:0000313" key="1">
    <source>
        <dbReference type="EMBL" id="KAK0525243.1"/>
    </source>
</evidence>
<dbReference type="SUPFAM" id="SSF56112">
    <property type="entry name" value="Protein kinase-like (PK-like)"/>
    <property type="match status" value="1"/>
</dbReference>
<organism evidence="1 2">
    <name type="scientific">Tilletia horrida</name>
    <dbReference type="NCBI Taxonomy" id="155126"/>
    <lineage>
        <taxon>Eukaryota</taxon>
        <taxon>Fungi</taxon>
        <taxon>Dikarya</taxon>
        <taxon>Basidiomycota</taxon>
        <taxon>Ustilaginomycotina</taxon>
        <taxon>Exobasidiomycetes</taxon>
        <taxon>Tilletiales</taxon>
        <taxon>Tilletiaceae</taxon>
        <taxon>Tilletia</taxon>
    </lineage>
</organism>
<name>A0AAN6JP83_9BASI</name>
<proteinExistence type="predicted"/>
<reference evidence="1" key="1">
    <citation type="journal article" date="2023" name="PhytoFront">
        <title>Draft Genome Resources of Seven Strains of Tilletia horrida, Causal Agent of Kernel Smut of Rice.</title>
        <authorList>
            <person name="Khanal S."/>
            <person name="Antony Babu S."/>
            <person name="Zhou X.G."/>
        </authorList>
    </citation>
    <scope>NUCLEOTIDE SEQUENCE</scope>
    <source>
        <strain evidence="1">TX3</strain>
    </source>
</reference>
<accession>A0AAN6JP83</accession>
<evidence type="ECO:0008006" key="3">
    <source>
        <dbReference type="Google" id="ProtNLM"/>
    </source>
</evidence>
<comment type="caution">
    <text evidence="1">The sequence shown here is derived from an EMBL/GenBank/DDBJ whole genome shotgun (WGS) entry which is preliminary data.</text>
</comment>
<evidence type="ECO:0000313" key="2">
    <source>
        <dbReference type="Proteomes" id="UP001176521"/>
    </source>
</evidence>
<dbReference type="InterPro" id="IPR011009">
    <property type="entry name" value="Kinase-like_dom_sf"/>
</dbReference>
<sequence length="65" mass="7286">MLEFMTGLVPFSTLDPGARLTLIKEARFSVPPGFDNIATSLRSMMSYSPHCRPAPVDLLRHPRLE</sequence>
<protein>
    <recommendedName>
        <fullName evidence="3">Protein kinase domain-containing protein</fullName>
    </recommendedName>
</protein>
<dbReference type="EMBL" id="JAPDMQ010000408">
    <property type="protein sequence ID" value="KAK0525243.1"/>
    <property type="molecule type" value="Genomic_DNA"/>
</dbReference>
<dbReference type="Proteomes" id="UP001176521">
    <property type="component" value="Unassembled WGS sequence"/>
</dbReference>